<gene>
    <name evidence="1" type="ORF">FXN61_41695</name>
</gene>
<dbReference type="SUPFAM" id="SSF48452">
    <property type="entry name" value="TPR-like"/>
    <property type="match status" value="1"/>
</dbReference>
<name>A0ABX1FW05_9PSEU</name>
<evidence type="ECO:0000313" key="1">
    <source>
        <dbReference type="EMBL" id="NKE62892.1"/>
    </source>
</evidence>
<comment type="caution">
    <text evidence="1">The sequence shown here is derived from an EMBL/GenBank/DDBJ whole genome shotgun (WGS) entry which is preliminary data.</text>
</comment>
<protein>
    <submittedName>
        <fullName evidence="1">Helix-turn-helix transcriptional regulator</fullName>
    </submittedName>
</protein>
<dbReference type="InterPro" id="IPR011990">
    <property type="entry name" value="TPR-like_helical_dom_sf"/>
</dbReference>
<sequence>MSVVDDLRQAREAFERREWVVAYEALSGLEEAELTADDFVALATTAFLLGQRNDCVQALQRSYQINLDHGEVLAVARSALWLATVLFHGGEAAIGSGWMSRAWRILDDVDDDVVERGYLCYEQLMSHIIKGEFGAALALAPQVTAYGQRFHEPDLVALGLHCEGRLAAFSGKVAEGLRLLDEAMVGVLAGEVSPIFAGIVYCSSIEACQQVCDFRRAGEWTRALAIWCDAQPGLVAFTGQCAVHRGQLMLLHGAYEEAVAELERAARRYAAQGGHQAVGQASYERGEALRLRGDHAA</sequence>
<keyword evidence="2" id="KW-1185">Reference proteome</keyword>
<proteinExistence type="predicted"/>
<dbReference type="Proteomes" id="UP001515943">
    <property type="component" value="Unassembled WGS sequence"/>
</dbReference>
<evidence type="ECO:0000313" key="2">
    <source>
        <dbReference type="Proteomes" id="UP001515943"/>
    </source>
</evidence>
<organism evidence="1 2">
    <name type="scientific">Lentzea indica</name>
    <dbReference type="NCBI Taxonomy" id="2604800"/>
    <lineage>
        <taxon>Bacteria</taxon>
        <taxon>Bacillati</taxon>
        <taxon>Actinomycetota</taxon>
        <taxon>Actinomycetes</taxon>
        <taxon>Pseudonocardiales</taxon>
        <taxon>Pseudonocardiaceae</taxon>
        <taxon>Lentzea</taxon>
    </lineage>
</organism>
<accession>A0ABX1FW05</accession>
<reference evidence="1 2" key="1">
    <citation type="submission" date="2019-08" db="EMBL/GenBank/DDBJ databases">
        <title>Lentzea from Indian Himalayas.</title>
        <authorList>
            <person name="Mandal S."/>
            <person name="Mallick Gupta A."/>
            <person name="Maiti P.K."/>
            <person name="Sarkar J."/>
            <person name="Mandal S."/>
        </authorList>
    </citation>
    <scope>NUCLEOTIDE SEQUENCE [LARGE SCALE GENOMIC DNA]</scope>
    <source>
        <strain evidence="1 2">PSKA42</strain>
    </source>
</reference>
<dbReference type="EMBL" id="VSRL01000295">
    <property type="protein sequence ID" value="NKE62892.1"/>
    <property type="molecule type" value="Genomic_DNA"/>
</dbReference>
<feature type="non-terminal residue" evidence="1">
    <location>
        <position position="297"/>
    </location>
</feature>